<evidence type="ECO:0000313" key="1">
    <source>
        <dbReference type="EnsemblMetazoa" id="AMIN014583-PA"/>
    </source>
</evidence>
<keyword evidence="2" id="KW-1185">Reference proteome</keyword>
<organism evidence="1 2">
    <name type="scientific">Anopheles minimus</name>
    <dbReference type="NCBI Taxonomy" id="112268"/>
    <lineage>
        <taxon>Eukaryota</taxon>
        <taxon>Metazoa</taxon>
        <taxon>Ecdysozoa</taxon>
        <taxon>Arthropoda</taxon>
        <taxon>Hexapoda</taxon>
        <taxon>Insecta</taxon>
        <taxon>Pterygota</taxon>
        <taxon>Neoptera</taxon>
        <taxon>Endopterygota</taxon>
        <taxon>Diptera</taxon>
        <taxon>Nematocera</taxon>
        <taxon>Culicoidea</taxon>
        <taxon>Culicidae</taxon>
        <taxon>Anophelinae</taxon>
        <taxon>Anopheles</taxon>
    </lineage>
</organism>
<accession>A0A182WPI5</accession>
<reference evidence="1" key="2">
    <citation type="submission" date="2020-05" db="UniProtKB">
        <authorList>
            <consortium name="EnsemblMetazoa"/>
        </authorList>
    </citation>
    <scope>IDENTIFICATION</scope>
    <source>
        <strain evidence="1">MINIMUS1</strain>
    </source>
</reference>
<reference evidence="2" key="1">
    <citation type="submission" date="2013-03" db="EMBL/GenBank/DDBJ databases">
        <title>The Genome Sequence of Anopheles minimus MINIMUS1.</title>
        <authorList>
            <consortium name="The Broad Institute Genomics Platform"/>
            <person name="Neafsey D.E."/>
            <person name="Walton C."/>
            <person name="Walker B."/>
            <person name="Young S.K."/>
            <person name="Zeng Q."/>
            <person name="Gargeya S."/>
            <person name="Fitzgerald M."/>
            <person name="Haas B."/>
            <person name="Abouelleil A."/>
            <person name="Allen A.W."/>
            <person name="Alvarado L."/>
            <person name="Arachchi H.M."/>
            <person name="Berlin A.M."/>
            <person name="Chapman S.B."/>
            <person name="Gainer-Dewar J."/>
            <person name="Goldberg J."/>
            <person name="Griggs A."/>
            <person name="Gujja S."/>
            <person name="Hansen M."/>
            <person name="Howarth C."/>
            <person name="Imamovic A."/>
            <person name="Ireland A."/>
            <person name="Larimer J."/>
            <person name="McCowan C."/>
            <person name="Murphy C."/>
            <person name="Pearson M."/>
            <person name="Poon T.W."/>
            <person name="Priest M."/>
            <person name="Roberts A."/>
            <person name="Saif S."/>
            <person name="Shea T."/>
            <person name="Sisk P."/>
            <person name="Sykes S."/>
            <person name="Wortman J."/>
            <person name="Nusbaum C."/>
            <person name="Birren B."/>
        </authorList>
    </citation>
    <scope>NUCLEOTIDE SEQUENCE [LARGE SCALE GENOMIC DNA]</scope>
    <source>
        <strain evidence="2">MINIMUS1</strain>
    </source>
</reference>
<dbReference type="Proteomes" id="UP000075920">
    <property type="component" value="Unassembled WGS sequence"/>
</dbReference>
<sequence length="64" mass="6950">MGIFLDCFKLDATSLKRTGIGASPTVLTDNHTQQKLGKQKVVGKSNIKATKFALSEKVPSFEKP</sequence>
<evidence type="ECO:0000313" key="2">
    <source>
        <dbReference type="Proteomes" id="UP000075920"/>
    </source>
</evidence>
<proteinExistence type="predicted"/>
<protein>
    <submittedName>
        <fullName evidence="1">Uncharacterized protein</fullName>
    </submittedName>
</protein>
<name>A0A182WPI5_9DIPT</name>
<dbReference type="AlphaFoldDB" id="A0A182WPI5"/>
<dbReference type="VEuPathDB" id="VectorBase:AMIN014583"/>
<dbReference type="EnsemblMetazoa" id="AMIN014583-RA">
    <property type="protein sequence ID" value="AMIN014583-PA"/>
    <property type="gene ID" value="AMIN014583"/>
</dbReference>